<organism evidence="1 2">
    <name type="scientific">Pseudomonas phage PSV3</name>
    <dbReference type="NCBI Taxonomy" id="3003632"/>
    <lineage>
        <taxon>Viruses</taxon>
        <taxon>Duplodnaviria</taxon>
        <taxon>Heunggongvirae</taxon>
        <taxon>Uroviricota</taxon>
        <taxon>Caudoviricetes</taxon>
        <taxon>Jondennisvirinae</taxon>
        <taxon>Septimatrevirus</taxon>
    </lineage>
</organism>
<accession>A0AAE9VXI0</accession>
<keyword evidence="2" id="KW-1185">Reference proteome</keyword>
<name>A0AAE9VXI0_9CAUD</name>
<reference evidence="1" key="1">
    <citation type="submission" date="2022-10" db="EMBL/GenBank/DDBJ databases">
        <authorList>
            <person name="Li J.H."/>
            <person name="Ding Y.F."/>
            <person name="Wei Y.L."/>
        </authorList>
    </citation>
    <scope>NUCLEOTIDE SEQUENCE</scope>
</reference>
<proteinExistence type="predicted"/>
<evidence type="ECO:0000313" key="1">
    <source>
        <dbReference type="EMBL" id="WBF76703.1"/>
    </source>
</evidence>
<dbReference type="Proteomes" id="UP001212357">
    <property type="component" value="Segment"/>
</dbReference>
<dbReference type="EMBL" id="OP712460">
    <property type="protein sequence ID" value="WBF76703.1"/>
    <property type="molecule type" value="Genomic_DNA"/>
</dbReference>
<gene>
    <name evidence="1" type="ORF">PSV3_00001</name>
</gene>
<evidence type="ECO:0000313" key="2">
    <source>
        <dbReference type="Proteomes" id="UP001212357"/>
    </source>
</evidence>
<protein>
    <submittedName>
        <fullName evidence="1">Uncharacterized protein</fullName>
    </submittedName>
</protein>
<sequence length="89" mass="9809">MGFAMKLSVDDMTGPDPEKAALCMRAIITLDGKKVERCVTADEEGGYVVAYIAQEDPRFKAEVIKQGRDCWPVETLYGVVRIVDPDAKS</sequence>